<evidence type="ECO:0000313" key="1">
    <source>
        <dbReference type="EMBL" id="MED6207916.1"/>
    </source>
</evidence>
<proteinExistence type="predicted"/>
<comment type="caution">
    <text evidence="1">The sequence shown here is derived from an EMBL/GenBank/DDBJ whole genome shotgun (WGS) entry which is preliminary data.</text>
</comment>
<feature type="non-terminal residue" evidence="1">
    <location>
        <position position="1"/>
    </location>
</feature>
<dbReference type="Proteomes" id="UP001341840">
    <property type="component" value="Unassembled WGS sequence"/>
</dbReference>
<reference evidence="1 2" key="1">
    <citation type="journal article" date="2023" name="Plants (Basel)">
        <title>Bridging the Gap: Combining Genomics and Transcriptomics Approaches to Understand Stylosanthes scabra, an Orphan Legume from the Brazilian Caatinga.</title>
        <authorList>
            <person name="Ferreira-Neto J.R.C."/>
            <person name="da Silva M.D."/>
            <person name="Binneck E."/>
            <person name="de Melo N.F."/>
            <person name="da Silva R.H."/>
            <person name="de Melo A.L.T.M."/>
            <person name="Pandolfi V."/>
            <person name="Bustamante F.O."/>
            <person name="Brasileiro-Vidal A.C."/>
            <person name="Benko-Iseppon A.M."/>
        </authorList>
    </citation>
    <scope>NUCLEOTIDE SEQUENCE [LARGE SCALE GENOMIC DNA]</scope>
    <source>
        <tissue evidence="1">Leaves</tissue>
    </source>
</reference>
<name>A0ABU6YDB9_9FABA</name>
<keyword evidence="2" id="KW-1185">Reference proteome</keyword>
<gene>
    <name evidence="1" type="ORF">PIB30_040079</name>
</gene>
<evidence type="ECO:0000313" key="2">
    <source>
        <dbReference type="Proteomes" id="UP001341840"/>
    </source>
</evidence>
<sequence>ADSGGCPIFVAKMAKRLNGILVYNEESLTKVITKVAPCINDGGILPGEVGWKLRDVNGFRVMKLRVLLRSSLKLIKERLLWKKKGIVVWGHSQLDGALIQGRRLKKVNGSTSFPLPLLSSSLSRAPLSIKNSAP</sequence>
<accession>A0ABU6YDB9</accession>
<dbReference type="EMBL" id="JASCZI010241870">
    <property type="protein sequence ID" value="MED6207916.1"/>
    <property type="molecule type" value="Genomic_DNA"/>
</dbReference>
<protein>
    <submittedName>
        <fullName evidence="1">Uncharacterized protein</fullName>
    </submittedName>
</protein>
<organism evidence="1 2">
    <name type="scientific">Stylosanthes scabra</name>
    <dbReference type="NCBI Taxonomy" id="79078"/>
    <lineage>
        <taxon>Eukaryota</taxon>
        <taxon>Viridiplantae</taxon>
        <taxon>Streptophyta</taxon>
        <taxon>Embryophyta</taxon>
        <taxon>Tracheophyta</taxon>
        <taxon>Spermatophyta</taxon>
        <taxon>Magnoliopsida</taxon>
        <taxon>eudicotyledons</taxon>
        <taxon>Gunneridae</taxon>
        <taxon>Pentapetalae</taxon>
        <taxon>rosids</taxon>
        <taxon>fabids</taxon>
        <taxon>Fabales</taxon>
        <taxon>Fabaceae</taxon>
        <taxon>Papilionoideae</taxon>
        <taxon>50 kb inversion clade</taxon>
        <taxon>dalbergioids sensu lato</taxon>
        <taxon>Dalbergieae</taxon>
        <taxon>Pterocarpus clade</taxon>
        <taxon>Stylosanthes</taxon>
    </lineage>
</organism>